<name>A0A1G6MMX4_9FIRM</name>
<evidence type="ECO:0000313" key="3">
    <source>
        <dbReference type="EMBL" id="SDC56821.1"/>
    </source>
</evidence>
<evidence type="ECO:0000256" key="2">
    <source>
        <dbReference type="ARBA" id="ARBA00023080"/>
    </source>
</evidence>
<dbReference type="InterPro" id="IPR011962">
    <property type="entry name" value="dCTP_deaminase"/>
</dbReference>
<proteinExistence type="predicted"/>
<accession>A0A1G6MMX4</accession>
<dbReference type="Proteomes" id="UP000324896">
    <property type="component" value="Unassembled WGS sequence"/>
</dbReference>
<dbReference type="SUPFAM" id="SSF51283">
    <property type="entry name" value="dUTPase-like"/>
    <property type="match status" value="1"/>
</dbReference>
<dbReference type="NCBIfam" id="TIGR02274">
    <property type="entry name" value="dCTP_deam"/>
    <property type="match status" value="1"/>
</dbReference>
<dbReference type="EMBL" id="FMYT01000009">
    <property type="protein sequence ID" value="SDC56821.1"/>
    <property type="molecule type" value="Genomic_DNA"/>
</dbReference>
<dbReference type="AlphaFoldDB" id="A0A1G6MMX4"/>
<dbReference type="Gene3D" id="2.70.40.10">
    <property type="match status" value="1"/>
</dbReference>
<dbReference type="CDD" id="cd07557">
    <property type="entry name" value="trimeric_dUTPase"/>
    <property type="match status" value="1"/>
</dbReference>
<reference evidence="3 4" key="1">
    <citation type="submission" date="2016-10" db="EMBL/GenBank/DDBJ databases">
        <authorList>
            <person name="Varghese N."/>
            <person name="Submissions S."/>
        </authorList>
    </citation>
    <scope>NUCLEOTIDE SEQUENCE [LARGE SCALE GENOMIC DNA]</scope>
    <source>
        <strain evidence="3 4">WG10</strain>
    </source>
</reference>
<dbReference type="InterPro" id="IPR036157">
    <property type="entry name" value="dUTPase-like_sf"/>
</dbReference>
<gene>
    <name evidence="3" type="ORF">SAMN04488597_1097</name>
</gene>
<evidence type="ECO:0000313" key="4">
    <source>
        <dbReference type="Proteomes" id="UP000324896"/>
    </source>
</evidence>
<protein>
    <submittedName>
        <fullName evidence="3">Deoxycytidine triphosphate deaminase</fullName>
    </submittedName>
</protein>
<dbReference type="GO" id="GO:0015949">
    <property type="term" value="P:nucleobase-containing small molecule interconversion"/>
    <property type="evidence" value="ECO:0007669"/>
    <property type="project" value="TreeGrafter"/>
</dbReference>
<dbReference type="GO" id="GO:0006229">
    <property type="term" value="P:dUTP biosynthetic process"/>
    <property type="evidence" value="ECO:0007669"/>
    <property type="project" value="InterPro"/>
</dbReference>
<dbReference type="Pfam" id="PF22769">
    <property type="entry name" value="DCD"/>
    <property type="match status" value="1"/>
</dbReference>
<dbReference type="PANTHER" id="PTHR42680">
    <property type="entry name" value="DCTP DEAMINASE"/>
    <property type="match status" value="1"/>
</dbReference>
<keyword evidence="1" id="KW-0378">Hydrolase</keyword>
<dbReference type="InterPro" id="IPR033704">
    <property type="entry name" value="dUTPase_trimeric"/>
</dbReference>
<evidence type="ECO:0000256" key="1">
    <source>
        <dbReference type="ARBA" id="ARBA00022801"/>
    </source>
</evidence>
<organism evidence="3 4">
    <name type="scientific">Halanaerobium congolense</name>
    <dbReference type="NCBI Taxonomy" id="54121"/>
    <lineage>
        <taxon>Bacteria</taxon>
        <taxon>Bacillati</taxon>
        <taxon>Bacillota</taxon>
        <taxon>Clostridia</taxon>
        <taxon>Halanaerobiales</taxon>
        <taxon>Halanaerobiaceae</taxon>
        <taxon>Halanaerobium</taxon>
    </lineage>
</organism>
<keyword evidence="2" id="KW-0546">Nucleotide metabolism</keyword>
<sequence>MFNIVINSTSINNFQNDNLSNTCSESHPRFSFRFNLMSKALKELKVYNELPELLKDKIESYQDAYANSNNQQLNRALNITINNINYRVQESEFLFQKLEKIISDLIPDMLAESKKLLGQQNIINKVRLNQAEKLAELRIKEVIPPNEFDNTAADPIAIMNSGWYTKLLYKSSLKKKSWKNSLTITPILDNEKQIGESTIDLRLGTKFEVDMRTRKPFFDPLSDKRPIETFFQDTYRNFGEKFILYPQQLVLASTFEYVKLPNDLFGIVFTRSSWNRLGLNISSVLQSGYAGVINLELINNSSNPIALYPGLRIVQLILFSVDGEEREAYYRDFISKYVANADPDLSSISEDEDLQVLKDKFPINS</sequence>
<dbReference type="GO" id="GO:0008829">
    <property type="term" value="F:dCTP deaminase activity"/>
    <property type="evidence" value="ECO:0007669"/>
    <property type="project" value="InterPro"/>
</dbReference>
<dbReference type="PANTHER" id="PTHR42680:SF3">
    <property type="entry name" value="DCTP DEAMINASE"/>
    <property type="match status" value="1"/>
</dbReference>